<dbReference type="SMART" id="SM00470">
    <property type="entry name" value="ParB"/>
    <property type="match status" value="1"/>
</dbReference>
<dbReference type="EMBL" id="JBHRYA010000002">
    <property type="protein sequence ID" value="MFC3715169.1"/>
    <property type="molecule type" value="Genomic_DNA"/>
</dbReference>
<dbReference type="SUPFAM" id="SSF110849">
    <property type="entry name" value="ParB/Sulfiredoxin"/>
    <property type="match status" value="1"/>
</dbReference>
<dbReference type="InterPro" id="IPR003115">
    <property type="entry name" value="ParB_N"/>
</dbReference>
<comment type="similarity">
    <text evidence="1">Belongs to the ParB family.</text>
</comment>
<reference evidence="5" key="1">
    <citation type="journal article" date="2019" name="Int. J. Syst. Evol. Microbiol.">
        <title>The Global Catalogue of Microorganisms (GCM) 10K type strain sequencing project: providing services to taxonomists for standard genome sequencing and annotation.</title>
        <authorList>
            <consortium name="The Broad Institute Genomics Platform"/>
            <consortium name="The Broad Institute Genome Sequencing Center for Infectious Disease"/>
            <person name="Wu L."/>
            <person name="Ma J."/>
        </authorList>
    </citation>
    <scope>NUCLEOTIDE SEQUENCE [LARGE SCALE GENOMIC DNA]</scope>
    <source>
        <strain evidence="5">KCTC 42441</strain>
    </source>
</reference>
<organism evidence="4 5">
    <name type="scientific">Luteimonas soli</name>
    <dbReference type="NCBI Taxonomy" id="1648966"/>
    <lineage>
        <taxon>Bacteria</taxon>
        <taxon>Pseudomonadati</taxon>
        <taxon>Pseudomonadota</taxon>
        <taxon>Gammaproteobacteria</taxon>
        <taxon>Lysobacterales</taxon>
        <taxon>Lysobacteraceae</taxon>
        <taxon>Luteimonas</taxon>
    </lineage>
</organism>
<evidence type="ECO:0000256" key="2">
    <source>
        <dbReference type="SAM" id="MobiDB-lite"/>
    </source>
</evidence>
<proteinExistence type="inferred from homology"/>
<dbReference type="Pfam" id="PF08535">
    <property type="entry name" value="KorB"/>
    <property type="match status" value="1"/>
</dbReference>
<feature type="domain" description="ParB-like N-terminal" evidence="3">
    <location>
        <begin position="12"/>
        <end position="98"/>
    </location>
</feature>
<feature type="compositionally biased region" description="Low complexity" evidence="2">
    <location>
        <begin position="204"/>
        <end position="234"/>
    </location>
</feature>
<dbReference type="InterPro" id="IPR050336">
    <property type="entry name" value="Chromosome_partition/occlusion"/>
</dbReference>
<dbReference type="InterPro" id="IPR004437">
    <property type="entry name" value="ParB/RepB/Spo0J"/>
</dbReference>
<dbReference type="PANTHER" id="PTHR33375">
    <property type="entry name" value="CHROMOSOME-PARTITIONING PROTEIN PARB-RELATED"/>
    <property type="match status" value="1"/>
</dbReference>
<dbReference type="PANTHER" id="PTHR33375:SF1">
    <property type="entry name" value="CHROMOSOME-PARTITIONING PROTEIN PARB-RELATED"/>
    <property type="match status" value="1"/>
</dbReference>
<name>A0ABV7XK97_9GAMM</name>
<gene>
    <name evidence="4" type="ORF">ACFONC_03265</name>
</gene>
<keyword evidence="5" id="KW-1185">Reference proteome</keyword>
<evidence type="ECO:0000313" key="4">
    <source>
        <dbReference type="EMBL" id="MFC3715169.1"/>
    </source>
</evidence>
<dbReference type="Gene3D" id="6.10.250.140">
    <property type="match status" value="1"/>
</dbReference>
<dbReference type="InterPro" id="IPR036086">
    <property type="entry name" value="ParB/Sulfiredoxin_sf"/>
</dbReference>
<evidence type="ECO:0000256" key="1">
    <source>
        <dbReference type="ARBA" id="ARBA00006295"/>
    </source>
</evidence>
<evidence type="ECO:0000259" key="3">
    <source>
        <dbReference type="SMART" id="SM00470"/>
    </source>
</evidence>
<sequence>MLDAPADAAGVREIPLDLIDPDPEQPRKTFDQAKLLELAESIKAHGVIQPVVLRTSGDRFELIAGERRWRAAALAKLETVPAIIRDDLSARAQMVENLQREDLSAFEIYRVIAAELDAGTSQKELATAYGKSKPWVSDYAAVAKMPPALQDALRDGRASDISALAALARLHKQAPAQVEQLAESGAPITRHLVNQLADSLARKATGADGAGTDPGKAPAKTKAEPKATGAQSGAGEDGDDDGEDDGAGAPPSSGVADNGEGLDVGGRGPAAVPGAGDGSTKAGDNYTPPKALPQDLPVGIKVQYEGDTYWLRYDRQKAEGGRRLVMIATDTGLTLYAPLADLVLEAIYPHHDTK</sequence>
<dbReference type="RefSeq" id="WP_386742272.1">
    <property type="nucleotide sequence ID" value="NZ_JBHRYA010000002.1"/>
</dbReference>
<comment type="caution">
    <text evidence="4">The sequence shown here is derived from an EMBL/GenBank/DDBJ whole genome shotgun (WGS) entry which is preliminary data.</text>
</comment>
<dbReference type="CDD" id="cd16393">
    <property type="entry name" value="SPO0J_N"/>
    <property type="match status" value="1"/>
</dbReference>
<dbReference type="NCBIfam" id="TIGR00180">
    <property type="entry name" value="parB_part"/>
    <property type="match status" value="1"/>
</dbReference>
<dbReference type="InterPro" id="IPR042075">
    <property type="entry name" value="KorB_DNA-db"/>
</dbReference>
<dbReference type="Pfam" id="PF02195">
    <property type="entry name" value="ParB_N"/>
    <property type="match status" value="1"/>
</dbReference>
<protein>
    <submittedName>
        <fullName evidence="4">ParB/RepB/Spo0J family partition protein</fullName>
    </submittedName>
</protein>
<dbReference type="Proteomes" id="UP001595705">
    <property type="component" value="Unassembled WGS sequence"/>
</dbReference>
<dbReference type="Gene3D" id="3.90.1530.30">
    <property type="match status" value="1"/>
</dbReference>
<accession>A0ABV7XK97</accession>
<feature type="region of interest" description="Disordered" evidence="2">
    <location>
        <begin position="204"/>
        <end position="294"/>
    </location>
</feature>
<evidence type="ECO:0000313" key="5">
    <source>
        <dbReference type="Proteomes" id="UP001595705"/>
    </source>
</evidence>
<dbReference type="Gene3D" id="1.10.10.730">
    <property type="entry name" value="KorB DNA-binding domain"/>
    <property type="match status" value="1"/>
</dbReference>
<feature type="compositionally biased region" description="Acidic residues" evidence="2">
    <location>
        <begin position="236"/>
        <end position="246"/>
    </location>
</feature>
<dbReference type="InterPro" id="IPR013741">
    <property type="entry name" value="KorB_domain"/>
</dbReference>